<keyword evidence="1" id="KW-0812">Transmembrane</keyword>
<protein>
    <submittedName>
        <fullName evidence="2">Uncharacterized protein</fullName>
    </submittedName>
</protein>
<dbReference type="Proteomes" id="UP000779809">
    <property type="component" value="Unassembled WGS sequence"/>
</dbReference>
<comment type="caution">
    <text evidence="2">The sequence shown here is derived from an EMBL/GenBank/DDBJ whole genome shotgun (WGS) entry which is preliminary data.</text>
</comment>
<gene>
    <name evidence="2" type="ORF">HYX28_09420</name>
</gene>
<name>A0A932EQ58_9BACT</name>
<evidence type="ECO:0000313" key="2">
    <source>
        <dbReference type="EMBL" id="MBI2678987.1"/>
    </source>
</evidence>
<dbReference type="EMBL" id="JACPNR010000011">
    <property type="protein sequence ID" value="MBI2678987.1"/>
    <property type="molecule type" value="Genomic_DNA"/>
</dbReference>
<organism evidence="2 3">
    <name type="scientific">Candidatus Korobacter versatilis</name>
    <dbReference type="NCBI Taxonomy" id="658062"/>
    <lineage>
        <taxon>Bacteria</taxon>
        <taxon>Pseudomonadati</taxon>
        <taxon>Acidobacteriota</taxon>
        <taxon>Terriglobia</taxon>
        <taxon>Terriglobales</taxon>
        <taxon>Candidatus Korobacteraceae</taxon>
        <taxon>Candidatus Korobacter</taxon>
    </lineage>
</organism>
<proteinExistence type="predicted"/>
<evidence type="ECO:0000313" key="3">
    <source>
        <dbReference type="Proteomes" id="UP000779809"/>
    </source>
</evidence>
<sequence>MTPDPNHATFKMTFRIEQLPDGTFVARSDNPKLEIKGATPQEVQQKIQHSMGSRIVERLGIHMAVAVTGEGIEVSGTKDAPAPDTAPGLPTPAGSAAPSFAAPVFRTSDAEISGTAPITPGPIDAGSLRAQRLLAALLVLAAALLAYWFWLR</sequence>
<keyword evidence="1" id="KW-0472">Membrane</keyword>
<keyword evidence="1" id="KW-1133">Transmembrane helix</keyword>
<accession>A0A932EQ58</accession>
<evidence type="ECO:0000256" key="1">
    <source>
        <dbReference type="SAM" id="Phobius"/>
    </source>
</evidence>
<dbReference type="AlphaFoldDB" id="A0A932EQ58"/>
<feature type="transmembrane region" description="Helical" evidence="1">
    <location>
        <begin position="133"/>
        <end position="150"/>
    </location>
</feature>
<reference evidence="2" key="1">
    <citation type="submission" date="2020-07" db="EMBL/GenBank/DDBJ databases">
        <title>Huge and variable diversity of episymbiotic CPR bacteria and DPANN archaea in groundwater ecosystems.</title>
        <authorList>
            <person name="He C.Y."/>
            <person name="Keren R."/>
            <person name="Whittaker M."/>
            <person name="Farag I.F."/>
            <person name="Doudna J."/>
            <person name="Cate J.H.D."/>
            <person name="Banfield J.F."/>
        </authorList>
    </citation>
    <scope>NUCLEOTIDE SEQUENCE</scope>
    <source>
        <strain evidence="2">NC_groundwater_580_Pr5_B-0.1um_64_19</strain>
    </source>
</reference>